<organism evidence="1 2">
    <name type="scientific">Mythimna loreyi</name>
    <dbReference type="NCBI Taxonomy" id="667449"/>
    <lineage>
        <taxon>Eukaryota</taxon>
        <taxon>Metazoa</taxon>
        <taxon>Ecdysozoa</taxon>
        <taxon>Arthropoda</taxon>
        <taxon>Hexapoda</taxon>
        <taxon>Insecta</taxon>
        <taxon>Pterygota</taxon>
        <taxon>Neoptera</taxon>
        <taxon>Endopterygota</taxon>
        <taxon>Lepidoptera</taxon>
        <taxon>Glossata</taxon>
        <taxon>Ditrysia</taxon>
        <taxon>Noctuoidea</taxon>
        <taxon>Noctuidae</taxon>
        <taxon>Noctuinae</taxon>
        <taxon>Hadenini</taxon>
        <taxon>Mythimna</taxon>
    </lineage>
</organism>
<reference evidence="1" key="1">
    <citation type="submission" date="2023-03" db="EMBL/GenBank/DDBJ databases">
        <title>Chromosome-level genomes of two armyworms, Mythimna separata and Mythimna loreyi, provide insights into the biosynthesis and reception of sex pheromones.</title>
        <authorList>
            <person name="Zhao H."/>
        </authorList>
    </citation>
    <scope>NUCLEOTIDE SEQUENCE</scope>
    <source>
        <strain evidence="1">BeijingLab</strain>
    </source>
</reference>
<dbReference type="Proteomes" id="UP001231649">
    <property type="component" value="Chromosome 8"/>
</dbReference>
<comment type="caution">
    <text evidence="1">The sequence shown here is derived from an EMBL/GenBank/DDBJ whole genome shotgun (WGS) entry which is preliminary data.</text>
</comment>
<sequence>MNSDILWIFYFYICLVQRTESVRIFKNLVTPASVWYTKFQPSVISKTCLLIPEHGPCRDKLSMWYFDPAKKQCDKFEWGGCQGNGNRFDTSESCMNYCLSKEGAKNRPRYCALSFDYGFCFGSTQRWYYDPKWKVCKSTIYSGCGGNKNNFYNKEQCDQICRFGNAPILGADRDTGTGKKVLIINPNKDLVISKTESTTEKSQNASRRAV</sequence>
<name>A0ACC2QTQ6_9NEOP</name>
<gene>
    <name evidence="1" type="ORF">PYW08_015730</name>
</gene>
<keyword evidence="2" id="KW-1185">Reference proteome</keyword>
<protein>
    <submittedName>
        <fullName evidence="1">Uncharacterized protein</fullName>
    </submittedName>
</protein>
<evidence type="ECO:0000313" key="1">
    <source>
        <dbReference type="EMBL" id="KAJ8724256.1"/>
    </source>
</evidence>
<evidence type="ECO:0000313" key="2">
    <source>
        <dbReference type="Proteomes" id="UP001231649"/>
    </source>
</evidence>
<accession>A0ACC2QTQ6</accession>
<proteinExistence type="predicted"/>
<dbReference type="EMBL" id="CM056784">
    <property type="protein sequence ID" value="KAJ8724256.1"/>
    <property type="molecule type" value="Genomic_DNA"/>
</dbReference>